<proteinExistence type="predicted"/>
<sequence length="137" mass="15248">MASSTAATRFLLLFFLLWVASATALAARTARNSASTTSVRRMHEQWMAQHGRVYKDAAEKERRFRIFKANVEYIESANRAGNRRTRSAPTASPTSPTTSSEPRTSGSGRPTPRCGRAVAVQIRRRLAVQIRRRLDAG</sequence>
<feature type="chain" id="PRO_5028217273" description="Cathepsin propeptide inhibitor domain-containing protein" evidence="2">
    <location>
        <begin position="27"/>
        <end position="137"/>
    </location>
</feature>
<gene>
    <name evidence="4" type="ORF">CB5_LOCUS7224</name>
</gene>
<evidence type="ECO:0000256" key="1">
    <source>
        <dbReference type="SAM" id="MobiDB-lite"/>
    </source>
</evidence>
<feature type="region of interest" description="Disordered" evidence="1">
    <location>
        <begin position="78"/>
        <end position="116"/>
    </location>
</feature>
<feature type="compositionally biased region" description="Low complexity" evidence="1">
    <location>
        <begin position="87"/>
        <end position="110"/>
    </location>
</feature>
<organism evidence="4">
    <name type="scientific">Ananas comosus var. bracteatus</name>
    <name type="common">red pineapple</name>
    <dbReference type="NCBI Taxonomy" id="296719"/>
    <lineage>
        <taxon>Eukaryota</taxon>
        <taxon>Viridiplantae</taxon>
        <taxon>Streptophyta</taxon>
        <taxon>Embryophyta</taxon>
        <taxon>Tracheophyta</taxon>
        <taxon>Spermatophyta</taxon>
        <taxon>Magnoliopsida</taxon>
        <taxon>Liliopsida</taxon>
        <taxon>Poales</taxon>
        <taxon>Bromeliaceae</taxon>
        <taxon>Bromelioideae</taxon>
        <taxon>Ananas</taxon>
    </lineage>
</organism>
<dbReference type="Gene3D" id="1.10.287.2250">
    <property type="match status" value="1"/>
</dbReference>
<evidence type="ECO:0000313" key="4">
    <source>
        <dbReference type="EMBL" id="CAD1824013.1"/>
    </source>
</evidence>
<dbReference type="SUPFAM" id="SSF54001">
    <property type="entry name" value="Cysteine proteinases"/>
    <property type="match status" value="1"/>
</dbReference>
<dbReference type="AlphaFoldDB" id="A0A6V7NZK7"/>
<dbReference type="InterPro" id="IPR038765">
    <property type="entry name" value="Papain-like_cys_pep_sf"/>
</dbReference>
<dbReference type="SMART" id="SM00848">
    <property type="entry name" value="Inhibitor_I29"/>
    <property type="match status" value="1"/>
</dbReference>
<evidence type="ECO:0000259" key="3">
    <source>
        <dbReference type="SMART" id="SM00848"/>
    </source>
</evidence>
<feature type="domain" description="Cathepsin propeptide inhibitor" evidence="3">
    <location>
        <begin position="43"/>
        <end position="102"/>
    </location>
</feature>
<evidence type="ECO:0000256" key="2">
    <source>
        <dbReference type="SAM" id="SignalP"/>
    </source>
</evidence>
<keyword evidence="2" id="KW-0732">Signal</keyword>
<reference evidence="4" key="1">
    <citation type="submission" date="2020-07" db="EMBL/GenBank/DDBJ databases">
        <authorList>
            <person name="Lin J."/>
        </authorList>
    </citation>
    <scope>NUCLEOTIDE SEQUENCE</scope>
</reference>
<dbReference type="EMBL" id="LR862143">
    <property type="protein sequence ID" value="CAD1824013.1"/>
    <property type="molecule type" value="Genomic_DNA"/>
</dbReference>
<protein>
    <recommendedName>
        <fullName evidence="3">Cathepsin propeptide inhibitor domain-containing protein</fullName>
    </recommendedName>
</protein>
<dbReference type="InterPro" id="IPR013201">
    <property type="entry name" value="Prot_inhib_I29"/>
</dbReference>
<accession>A0A6V7NZK7</accession>
<feature type="signal peptide" evidence="2">
    <location>
        <begin position="1"/>
        <end position="26"/>
    </location>
</feature>
<dbReference type="Pfam" id="PF08246">
    <property type="entry name" value="Inhibitor_I29"/>
    <property type="match status" value="1"/>
</dbReference>
<name>A0A6V7NZK7_ANACO</name>